<keyword evidence="1" id="KW-0812">Transmembrane</keyword>
<feature type="non-terminal residue" evidence="2">
    <location>
        <position position="1"/>
    </location>
</feature>
<organism evidence="2 3">
    <name type="scientific">Pristionchus mayeri</name>
    <dbReference type="NCBI Taxonomy" id="1317129"/>
    <lineage>
        <taxon>Eukaryota</taxon>
        <taxon>Metazoa</taxon>
        <taxon>Ecdysozoa</taxon>
        <taxon>Nematoda</taxon>
        <taxon>Chromadorea</taxon>
        <taxon>Rhabditida</taxon>
        <taxon>Rhabditina</taxon>
        <taxon>Diplogasteromorpha</taxon>
        <taxon>Diplogasteroidea</taxon>
        <taxon>Neodiplogasteridae</taxon>
        <taxon>Pristionchus</taxon>
    </lineage>
</organism>
<keyword evidence="3" id="KW-1185">Reference proteome</keyword>
<keyword evidence="1" id="KW-0472">Membrane</keyword>
<proteinExistence type="predicted"/>
<dbReference type="EMBL" id="BTRK01000004">
    <property type="protein sequence ID" value="GMR50397.1"/>
    <property type="molecule type" value="Genomic_DNA"/>
</dbReference>
<accession>A0AAN5I381</accession>
<sequence>KVVVASDGNRPNIVAASALALVTTFCAEVVSFPLYVMGQQHKSLFTNIDKVSKDTVNQIMKEGRNVNHFKIMERNGDELANNFIRSLDSKKDVIAKKFFSRTSAGTLVLVFYEEIQKWMH</sequence>
<comment type="caution">
    <text evidence="2">The sequence shown here is derived from an EMBL/GenBank/DDBJ whole genome shotgun (WGS) entry which is preliminary data.</text>
</comment>
<feature type="transmembrane region" description="Helical" evidence="1">
    <location>
        <begin position="13"/>
        <end position="36"/>
    </location>
</feature>
<reference evidence="3" key="1">
    <citation type="submission" date="2022-10" db="EMBL/GenBank/DDBJ databases">
        <title>Genome assembly of Pristionchus species.</title>
        <authorList>
            <person name="Yoshida K."/>
            <person name="Sommer R.J."/>
        </authorList>
    </citation>
    <scope>NUCLEOTIDE SEQUENCE [LARGE SCALE GENOMIC DNA]</scope>
    <source>
        <strain evidence="3">RS5460</strain>
    </source>
</reference>
<evidence type="ECO:0000256" key="1">
    <source>
        <dbReference type="SAM" id="Phobius"/>
    </source>
</evidence>
<dbReference type="Proteomes" id="UP001328107">
    <property type="component" value="Unassembled WGS sequence"/>
</dbReference>
<evidence type="ECO:0000313" key="2">
    <source>
        <dbReference type="EMBL" id="GMR50397.1"/>
    </source>
</evidence>
<name>A0AAN5I381_9BILA</name>
<keyword evidence="1" id="KW-1133">Transmembrane helix</keyword>
<gene>
    <name evidence="2" type="ORF">PMAYCL1PPCAC_20592</name>
</gene>
<protein>
    <submittedName>
        <fullName evidence="2">Uncharacterized protein</fullName>
    </submittedName>
</protein>
<dbReference type="AlphaFoldDB" id="A0AAN5I381"/>
<evidence type="ECO:0000313" key="3">
    <source>
        <dbReference type="Proteomes" id="UP001328107"/>
    </source>
</evidence>